<gene>
    <name evidence="4" type="ORF">J5N97_007144</name>
</gene>
<dbReference type="AlphaFoldDB" id="A0A9D5HU73"/>
<dbReference type="PANTHER" id="PTHR47928:SF146">
    <property type="entry name" value="DYW DOMAIN-CONTAINING PROTEIN"/>
    <property type="match status" value="1"/>
</dbReference>
<evidence type="ECO:0000313" key="5">
    <source>
        <dbReference type="Proteomes" id="UP001085076"/>
    </source>
</evidence>
<dbReference type="NCBIfam" id="TIGR00756">
    <property type="entry name" value="PPR"/>
    <property type="match status" value="3"/>
</dbReference>
<dbReference type="GO" id="GO:0099402">
    <property type="term" value="P:plant organ development"/>
    <property type="evidence" value="ECO:0007669"/>
    <property type="project" value="UniProtKB-ARBA"/>
</dbReference>
<dbReference type="InterPro" id="IPR011990">
    <property type="entry name" value="TPR-like_helical_dom_sf"/>
</dbReference>
<feature type="domain" description="DYW" evidence="3">
    <location>
        <begin position="299"/>
        <end position="391"/>
    </location>
</feature>
<reference evidence="4" key="1">
    <citation type="submission" date="2021-03" db="EMBL/GenBank/DDBJ databases">
        <authorList>
            <person name="Li Z."/>
            <person name="Yang C."/>
        </authorList>
    </citation>
    <scope>NUCLEOTIDE SEQUENCE</scope>
    <source>
        <strain evidence="4">Dzin_1.0</strain>
        <tissue evidence="4">Leaf</tissue>
    </source>
</reference>
<organism evidence="4 5">
    <name type="scientific">Dioscorea zingiberensis</name>
    <dbReference type="NCBI Taxonomy" id="325984"/>
    <lineage>
        <taxon>Eukaryota</taxon>
        <taxon>Viridiplantae</taxon>
        <taxon>Streptophyta</taxon>
        <taxon>Embryophyta</taxon>
        <taxon>Tracheophyta</taxon>
        <taxon>Spermatophyta</taxon>
        <taxon>Magnoliopsida</taxon>
        <taxon>Liliopsida</taxon>
        <taxon>Dioscoreales</taxon>
        <taxon>Dioscoreaceae</taxon>
        <taxon>Dioscorea</taxon>
    </lineage>
</organism>
<dbReference type="InterPro" id="IPR032867">
    <property type="entry name" value="DYW_dom"/>
</dbReference>
<protein>
    <recommendedName>
        <fullName evidence="3">DYW domain-containing protein</fullName>
    </recommendedName>
</protein>
<evidence type="ECO:0000313" key="4">
    <source>
        <dbReference type="EMBL" id="KAJ0988788.1"/>
    </source>
</evidence>
<evidence type="ECO:0000256" key="1">
    <source>
        <dbReference type="ARBA" id="ARBA00022737"/>
    </source>
</evidence>
<name>A0A9D5HU73_9LILI</name>
<dbReference type="InterPro" id="IPR050421">
    <property type="entry name" value="PPR"/>
</dbReference>
<accession>A0A9D5HU73</accession>
<reference evidence="4" key="2">
    <citation type="journal article" date="2022" name="Hortic Res">
        <title>The genome of Dioscorea zingiberensis sheds light on the biosynthesis, origin and evolution of the medicinally important diosgenin saponins.</title>
        <authorList>
            <person name="Li Y."/>
            <person name="Tan C."/>
            <person name="Li Z."/>
            <person name="Guo J."/>
            <person name="Li S."/>
            <person name="Chen X."/>
            <person name="Wang C."/>
            <person name="Dai X."/>
            <person name="Yang H."/>
            <person name="Song W."/>
            <person name="Hou L."/>
            <person name="Xu J."/>
            <person name="Tong Z."/>
            <person name="Xu A."/>
            <person name="Yuan X."/>
            <person name="Wang W."/>
            <person name="Yang Q."/>
            <person name="Chen L."/>
            <person name="Sun Z."/>
            <person name="Wang K."/>
            <person name="Pan B."/>
            <person name="Chen J."/>
            <person name="Bao Y."/>
            <person name="Liu F."/>
            <person name="Qi X."/>
            <person name="Gang D.R."/>
            <person name="Wen J."/>
            <person name="Li J."/>
        </authorList>
    </citation>
    <scope>NUCLEOTIDE SEQUENCE</scope>
    <source>
        <strain evidence="4">Dzin_1.0</strain>
    </source>
</reference>
<keyword evidence="1" id="KW-0677">Repeat</keyword>
<dbReference type="Pfam" id="PF01535">
    <property type="entry name" value="PPR"/>
    <property type="match status" value="1"/>
</dbReference>
<dbReference type="FunFam" id="1.25.40.10:FF:000158">
    <property type="entry name" value="pentatricopeptide repeat-containing protein At2g33680"/>
    <property type="match status" value="1"/>
</dbReference>
<dbReference type="Proteomes" id="UP001085076">
    <property type="component" value="Miscellaneous, Linkage group lg01"/>
</dbReference>
<feature type="repeat" description="PPR" evidence="2">
    <location>
        <begin position="5"/>
        <end position="40"/>
    </location>
</feature>
<dbReference type="FunFam" id="1.25.40.10:FF:000427">
    <property type="entry name" value="Pentatricopeptide repeat-containing protein chloroplastic"/>
    <property type="match status" value="1"/>
</dbReference>
<dbReference type="OrthoDB" id="185373at2759"/>
<dbReference type="Gene3D" id="1.25.40.10">
    <property type="entry name" value="Tetratricopeptide repeat domain"/>
    <property type="match status" value="3"/>
</dbReference>
<dbReference type="InterPro" id="IPR002885">
    <property type="entry name" value="PPR_rpt"/>
</dbReference>
<dbReference type="Pfam" id="PF13041">
    <property type="entry name" value="PPR_2"/>
    <property type="match status" value="3"/>
</dbReference>
<evidence type="ECO:0000256" key="2">
    <source>
        <dbReference type="PROSITE-ProRule" id="PRU00708"/>
    </source>
</evidence>
<keyword evidence="5" id="KW-1185">Reference proteome</keyword>
<comment type="caution">
    <text evidence="4">The sequence shown here is derived from an EMBL/GenBank/DDBJ whole genome shotgun (WGS) entry which is preliminary data.</text>
</comment>
<sequence length="391" mass="43763">MPEPSTFVFNTMIKGYGGSNAACREGIGVYGRMRSIGVEPDSYTYPFLLQACASLGDGKGVHSLVLKSGQCGSDVHAQTSLVSFYSSFGDLECARQVFDRMPEKNVVSWTVMVTGYVKQRQYDDGLALFHQMQVLDIEPNELTLVNVLSACAHLGAYEMGKWVHRYINHKGIAMNPTLGTALVDMYAKCGHIHKALQVFKRLPDKSVFAWNAVIGGLAMHGLGEQALEKFSEMLSIGMRPDDITLLAVLSACAHAGLVQKGKEYFDSMEKEYGVQPNVKHYEEIYNMLDEMSMRLEAEGYMAKTNNVILDIDEEDKKRALCHHSEKLAIAFGLISTKPHTLIRVVKNLRACEDCHLATKLISKIYNREIIVRDRNRFHHFKNGACSCGDYW</sequence>
<dbReference type="EMBL" id="JAGGNH010000001">
    <property type="protein sequence ID" value="KAJ0988788.1"/>
    <property type="molecule type" value="Genomic_DNA"/>
</dbReference>
<feature type="repeat" description="PPR" evidence="2">
    <location>
        <begin position="105"/>
        <end position="139"/>
    </location>
</feature>
<dbReference type="PANTHER" id="PTHR47928">
    <property type="entry name" value="REPEAT-CONTAINING PROTEIN, PUTATIVE-RELATED"/>
    <property type="match status" value="1"/>
</dbReference>
<feature type="repeat" description="PPR" evidence="2">
    <location>
        <begin position="206"/>
        <end position="240"/>
    </location>
</feature>
<dbReference type="Pfam" id="PF14432">
    <property type="entry name" value="DYW_deaminase"/>
    <property type="match status" value="1"/>
</dbReference>
<evidence type="ECO:0000259" key="3">
    <source>
        <dbReference type="Pfam" id="PF14432"/>
    </source>
</evidence>
<dbReference type="PROSITE" id="PS51375">
    <property type="entry name" value="PPR"/>
    <property type="match status" value="3"/>
</dbReference>
<proteinExistence type="predicted"/>
<dbReference type="GO" id="GO:0008270">
    <property type="term" value="F:zinc ion binding"/>
    <property type="evidence" value="ECO:0007669"/>
    <property type="project" value="InterPro"/>
</dbReference>